<dbReference type="InterPro" id="IPR024775">
    <property type="entry name" value="DinB-like"/>
</dbReference>
<evidence type="ECO:0000313" key="2">
    <source>
        <dbReference type="EMBL" id="PYF75522.1"/>
    </source>
</evidence>
<keyword evidence="3" id="KW-1185">Reference proteome</keyword>
<dbReference type="OrthoDB" id="1495892at2"/>
<dbReference type="InterPro" id="IPR034660">
    <property type="entry name" value="DinB/YfiT-like"/>
</dbReference>
<proteinExistence type="predicted"/>
<dbReference type="Pfam" id="PF12867">
    <property type="entry name" value="DinB_2"/>
    <property type="match status" value="1"/>
</dbReference>
<comment type="caution">
    <text evidence="2">The sequence shown here is derived from an EMBL/GenBank/DDBJ whole genome shotgun (WGS) entry which is preliminary data.</text>
</comment>
<feature type="domain" description="DinB-like" evidence="1">
    <location>
        <begin position="16"/>
        <end position="162"/>
    </location>
</feature>
<accession>A0A318UGP4</accession>
<organism evidence="2 3">
    <name type="scientific">Pedobacter nutrimenti</name>
    <dbReference type="NCBI Taxonomy" id="1241337"/>
    <lineage>
        <taxon>Bacteria</taxon>
        <taxon>Pseudomonadati</taxon>
        <taxon>Bacteroidota</taxon>
        <taxon>Sphingobacteriia</taxon>
        <taxon>Sphingobacteriales</taxon>
        <taxon>Sphingobacteriaceae</taxon>
        <taxon>Pedobacter</taxon>
    </lineage>
</organism>
<evidence type="ECO:0000313" key="3">
    <source>
        <dbReference type="Proteomes" id="UP000248198"/>
    </source>
</evidence>
<dbReference type="RefSeq" id="WP_110827751.1">
    <property type="nucleotide sequence ID" value="NZ_QKLU01000002.1"/>
</dbReference>
<name>A0A318UGP4_9SPHI</name>
<dbReference type="AlphaFoldDB" id="A0A318UGP4"/>
<protein>
    <submittedName>
        <fullName evidence="2">DinB family protein</fullName>
    </submittedName>
</protein>
<dbReference type="Proteomes" id="UP000248198">
    <property type="component" value="Unassembled WGS sequence"/>
</dbReference>
<dbReference type="Gene3D" id="1.20.120.450">
    <property type="entry name" value="dinb family like domain"/>
    <property type="match status" value="1"/>
</dbReference>
<sequence length="170" mass="19473">MNSIKISSSLHKIATAYQKQLVNISEKQFQASPPIGGWSYSEVYAHIFDASILSLETIEDCLNGKGKDKPTAFIVKLILFYGSLPPGKYKAPEILASRIRYITKDEAFLLIGDFLKRLDKDVPKISTARPQIKTKHPKLGYLNAIQWLRFTEIHLRHHFKQLKRIEKSFS</sequence>
<reference evidence="2 3" key="1">
    <citation type="submission" date="2018-06" db="EMBL/GenBank/DDBJ databases">
        <title>Genomic Encyclopedia of Archaeal and Bacterial Type Strains, Phase II (KMG-II): from individual species to whole genera.</title>
        <authorList>
            <person name="Goeker M."/>
        </authorList>
    </citation>
    <scope>NUCLEOTIDE SEQUENCE [LARGE SCALE GENOMIC DNA]</scope>
    <source>
        <strain evidence="2 3">DSM 27372</strain>
    </source>
</reference>
<evidence type="ECO:0000259" key="1">
    <source>
        <dbReference type="Pfam" id="PF12867"/>
    </source>
</evidence>
<dbReference type="EMBL" id="QKLU01000002">
    <property type="protein sequence ID" value="PYF75522.1"/>
    <property type="molecule type" value="Genomic_DNA"/>
</dbReference>
<gene>
    <name evidence="2" type="ORF">B0O44_10271</name>
</gene>
<dbReference type="SUPFAM" id="SSF109854">
    <property type="entry name" value="DinB/YfiT-like putative metalloenzymes"/>
    <property type="match status" value="1"/>
</dbReference>